<dbReference type="CDD" id="cd10917">
    <property type="entry name" value="CE4_NodB_like_6s_7s"/>
    <property type="match status" value="1"/>
</dbReference>
<proteinExistence type="predicted"/>
<feature type="domain" description="NodB homology" evidence="1">
    <location>
        <begin position="40"/>
        <end position="227"/>
    </location>
</feature>
<gene>
    <name evidence="2" type="ORF">EI684_00975</name>
</gene>
<evidence type="ECO:0000313" key="2">
    <source>
        <dbReference type="EMBL" id="RRR77904.1"/>
    </source>
</evidence>
<dbReference type="GO" id="GO:0005975">
    <property type="term" value="P:carbohydrate metabolic process"/>
    <property type="evidence" value="ECO:0007669"/>
    <property type="project" value="InterPro"/>
</dbReference>
<dbReference type="InterPro" id="IPR002509">
    <property type="entry name" value="NODB_dom"/>
</dbReference>
<reference evidence="2 3" key="1">
    <citation type="submission" date="2018-12" db="EMBL/GenBank/DDBJ databases">
        <title>Genome Sequence of Candidatus Viridilinea halotolerans isolated from saline sulfide-rich spring.</title>
        <authorList>
            <person name="Grouzdev D.S."/>
            <person name="Burganskaya E.I."/>
            <person name="Krutkina M.S."/>
            <person name="Sukhacheva M.V."/>
            <person name="Gorlenko V.M."/>
        </authorList>
    </citation>
    <scope>NUCLEOTIDE SEQUENCE [LARGE SCALE GENOMIC DNA]</scope>
    <source>
        <strain evidence="2">Chok-6</strain>
    </source>
</reference>
<comment type="caution">
    <text evidence="2">The sequence shown here is derived from an EMBL/GenBank/DDBJ whole genome shotgun (WGS) entry which is preliminary data.</text>
</comment>
<dbReference type="Gene3D" id="3.20.20.370">
    <property type="entry name" value="Glycoside hydrolase/deacetylase"/>
    <property type="match status" value="1"/>
</dbReference>
<dbReference type="PANTHER" id="PTHR10587">
    <property type="entry name" value="GLYCOSYL TRANSFERASE-RELATED"/>
    <property type="match status" value="1"/>
</dbReference>
<accession>A0A426UB70</accession>
<dbReference type="EMBL" id="RSAS01000042">
    <property type="protein sequence ID" value="RRR77904.1"/>
    <property type="molecule type" value="Genomic_DNA"/>
</dbReference>
<sequence>MIHQLKQAAITGFDTLGNRWLSPPQRCGGYFVHHGSREQRTLALTFDDGPSRPCTEQLLAALDELGVKASFFCLGVNVGYHPDLVLQMFQAGHVIGNHSGWHSRKLGLLPWGDLAHIRAGEAAIAQVIGVRPRFYRPPWGWLTPWEARRLTQAGYTIVGWDVYTLDWVIPEVDGATLARDACRDAQPGSIFCFHDAKPWEAVWEKTETTRALRILVPALRAQGYTFVTLAELLQRPAYG</sequence>
<protein>
    <submittedName>
        <fullName evidence="2">Polysaccharide deacetylase family protein</fullName>
    </submittedName>
</protein>
<name>A0A426UB70_9CHLR</name>
<dbReference type="Pfam" id="PF01522">
    <property type="entry name" value="Polysacc_deac_1"/>
    <property type="match status" value="1"/>
</dbReference>
<evidence type="ECO:0000259" key="1">
    <source>
        <dbReference type="PROSITE" id="PS51677"/>
    </source>
</evidence>
<dbReference type="PROSITE" id="PS51677">
    <property type="entry name" value="NODB"/>
    <property type="match status" value="1"/>
</dbReference>
<dbReference type="GO" id="GO:0016810">
    <property type="term" value="F:hydrolase activity, acting on carbon-nitrogen (but not peptide) bonds"/>
    <property type="evidence" value="ECO:0007669"/>
    <property type="project" value="InterPro"/>
</dbReference>
<organism evidence="2 3">
    <name type="scientific">Candidatus Viridilinea halotolerans</name>
    <dbReference type="NCBI Taxonomy" id="2491704"/>
    <lineage>
        <taxon>Bacteria</taxon>
        <taxon>Bacillati</taxon>
        <taxon>Chloroflexota</taxon>
        <taxon>Chloroflexia</taxon>
        <taxon>Chloroflexales</taxon>
        <taxon>Chloroflexineae</taxon>
        <taxon>Oscillochloridaceae</taxon>
        <taxon>Candidatus Viridilinea</taxon>
    </lineage>
</organism>
<dbReference type="PANTHER" id="PTHR10587:SF125">
    <property type="entry name" value="POLYSACCHARIDE DEACETYLASE YHEN-RELATED"/>
    <property type="match status" value="1"/>
</dbReference>
<dbReference type="Proteomes" id="UP000280307">
    <property type="component" value="Unassembled WGS sequence"/>
</dbReference>
<dbReference type="InterPro" id="IPR050248">
    <property type="entry name" value="Polysacc_deacetylase_ArnD"/>
</dbReference>
<evidence type="ECO:0000313" key="3">
    <source>
        <dbReference type="Proteomes" id="UP000280307"/>
    </source>
</evidence>
<dbReference type="AlphaFoldDB" id="A0A426UB70"/>
<dbReference type="InterPro" id="IPR011330">
    <property type="entry name" value="Glyco_hydro/deAcase_b/a-brl"/>
</dbReference>
<dbReference type="SUPFAM" id="SSF88713">
    <property type="entry name" value="Glycoside hydrolase/deacetylase"/>
    <property type="match status" value="1"/>
</dbReference>